<evidence type="ECO:0000256" key="1">
    <source>
        <dbReference type="ARBA" id="ARBA00022723"/>
    </source>
</evidence>
<feature type="domain" description="C2H2-type" evidence="7">
    <location>
        <begin position="335"/>
        <end position="363"/>
    </location>
</feature>
<dbReference type="SMART" id="SM00355">
    <property type="entry name" value="ZnF_C2H2"/>
    <property type="match status" value="9"/>
</dbReference>
<dbReference type="Pfam" id="PF07776">
    <property type="entry name" value="zf-AD"/>
    <property type="match status" value="1"/>
</dbReference>
<dbReference type="GO" id="GO:0000981">
    <property type="term" value="F:DNA-binding transcription factor activity, RNA polymerase II-specific"/>
    <property type="evidence" value="ECO:0007669"/>
    <property type="project" value="TreeGrafter"/>
</dbReference>
<dbReference type="Gene3D" id="3.30.160.60">
    <property type="entry name" value="Classic Zinc Finger"/>
    <property type="match status" value="7"/>
</dbReference>
<reference evidence="9 10" key="1">
    <citation type="journal article" date="2007" name="Nature">
        <title>Evolution of genes and genomes on the Drosophila phylogeny.</title>
        <authorList>
            <consortium name="Drosophila 12 Genomes Consortium"/>
            <person name="Clark A.G."/>
            <person name="Eisen M.B."/>
            <person name="Smith D.R."/>
            <person name="Bergman C.M."/>
            <person name="Oliver B."/>
            <person name="Markow T.A."/>
            <person name="Kaufman T.C."/>
            <person name="Kellis M."/>
            <person name="Gelbart W."/>
            <person name="Iyer V.N."/>
            <person name="Pollard D.A."/>
            <person name="Sackton T.B."/>
            <person name="Larracuente A.M."/>
            <person name="Singh N.D."/>
            <person name="Abad J.P."/>
            <person name="Abt D.N."/>
            <person name="Adryan B."/>
            <person name="Aguade M."/>
            <person name="Akashi H."/>
            <person name="Anderson W.W."/>
            <person name="Aquadro C.F."/>
            <person name="Ardell D.H."/>
            <person name="Arguello R."/>
            <person name="Artieri C.G."/>
            <person name="Barbash D.A."/>
            <person name="Barker D."/>
            <person name="Barsanti P."/>
            <person name="Batterham P."/>
            <person name="Batzoglou S."/>
            <person name="Begun D."/>
            <person name="Bhutkar A."/>
            <person name="Blanco E."/>
            <person name="Bosak S.A."/>
            <person name="Bradley R.K."/>
            <person name="Brand A.D."/>
            <person name="Brent M.R."/>
            <person name="Brooks A.N."/>
            <person name="Brown R.H."/>
            <person name="Butlin R.K."/>
            <person name="Caggese C."/>
            <person name="Calvi B.R."/>
            <person name="Bernardo de Carvalho A."/>
            <person name="Caspi A."/>
            <person name="Castrezana S."/>
            <person name="Celniker S.E."/>
            <person name="Chang J.L."/>
            <person name="Chapple C."/>
            <person name="Chatterji S."/>
            <person name="Chinwalla A."/>
            <person name="Civetta A."/>
            <person name="Clifton S.W."/>
            <person name="Comeron J.M."/>
            <person name="Costello J.C."/>
            <person name="Coyne J.A."/>
            <person name="Daub J."/>
            <person name="David R.G."/>
            <person name="Delcher A.L."/>
            <person name="Delehaunty K."/>
            <person name="Do C.B."/>
            <person name="Ebling H."/>
            <person name="Edwards K."/>
            <person name="Eickbush T."/>
            <person name="Evans J.D."/>
            <person name="Filipski A."/>
            <person name="Findeiss S."/>
            <person name="Freyhult E."/>
            <person name="Fulton L."/>
            <person name="Fulton R."/>
            <person name="Garcia A.C."/>
            <person name="Gardiner A."/>
            <person name="Garfield D.A."/>
            <person name="Garvin B.E."/>
            <person name="Gibson G."/>
            <person name="Gilbert D."/>
            <person name="Gnerre S."/>
            <person name="Godfrey J."/>
            <person name="Good R."/>
            <person name="Gotea V."/>
            <person name="Gravely B."/>
            <person name="Greenberg A.J."/>
            <person name="Griffiths-Jones S."/>
            <person name="Gross S."/>
            <person name="Guigo R."/>
            <person name="Gustafson E.A."/>
            <person name="Haerty W."/>
            <person name="Hahn M.W."/>
            <person name="Halligan D.L."/>
            <person name="Halpern A.L."/>
            <person name="Halter G.M."/>
            <person name="Han M.V."/>
            <person name="Heger A."/>
            <person name="Hillier L."/>
            <person name="Hinrichs A.S."/>
            <person name="Holmes I."/>
            <person name="Hoskins R.A."/>
            <person name="Hubisz M.J."/>
            <person name="Hultmark D."/>
            <person name="Huntley M.A."/>
            <person name="Jaffe D.B."/>
            <person name="Jagadeeshan S."/>
            <person name="Jeck W.R."/>
            <person name="Johnson J."/>
            <person name="Jones C.D."/>
            <person name="Jordan W.C."/>
            <person name="Karpen G.H."/>
            <person name="Kataoka E."/>
            <person name="Keightley P.D."/>
            <person name="Kheradpour P."/>
            <person name="Kirkness E.F."/>
            <person name="Koerich L.B."/>
            <person name="Kristiansen K."/>
            <person name="Kudrna D."/>
            <person name="Kulathinal R.J."/>
            <person name="Kumar S."/>
            <person name="Kwok R."/>
            <person name="Lander E."/>
            <person name="Langley C.H."/>
            <person name="Lapoint R."/>
            <person name="Lazzaro B.P."/>
            <person name="Lee S.J."/>
            <person name="Levesque L."/>
            <person name="Li R."/>
            <person name="Lin C.F."/>
            <person name="Lin M.F."/>
            <person name="Lindblad-Toh K."/>
            <person name="Llopart A."/>
            <person name="Long M."/>
            <person name="Low L."/>
            <person name="Lozovsky E."/>
            <person name="Lu J."/>
            <person name="Luo M."/>
            <person name="Machado C.A."/>
            <person name="Makalowski W."/>
            <person name="Marzo M."/>
            <person name="Matsuda M."/>
            <person name="Matzkin L."/>
            <person name="McAllister B."/>
            <person name="McBride C.S."/>
            <person name="McKernan B."/>
            <person name="McKernan K."/>
            <person name="Mendez-Lago M."/>
            <person name="Minx P."/>
            <person name="Mollenhauer M.U."/>
            <person name="Montooth K."/>
            <person name="Mount S.M."/>
            <person name="Mu X."/>
            <person name="Myers E."/>
            <person name="Negre B."/>
            <person name="Newfeld S."/>
            <person name="Nielsen R."/>
            <person name="Noor M.A."/>
            <person name="O'Grady P."/>
            <person name="Pachter L."/>
            <person name="Papaceit M."/>
            <person name="Parisi M.J."/>
            <person name="Parisi M."/>
            <person name="Parts L."/>
            <person name="Pedersen J.S."/>
            <person name="Pesole G."/>
            <person name="Phillippy A.M."/>
            <person name="Ponting C.P."/>
            <person name="Pop M."/>
            <person name="Porcelli D."/>
            <person name="Powell J.R."/>
            <person name="Prohaska S."/>
            <person name="Pruitt K."/>
            <person name="Puig M."/>
            <person name="Quesneville H."/>
            <person name="Ram K.R."/>
            <person name="Rand D."/>
            <person name="Rasmussen M.D."/>
            <person name="Reed L.K."/>
            <person name="Reenan R."/>
            <person name="Reily A."/>
            <person name="Remington K.A."/>
            <person name="Rieger T.T."/>
            <person name="Ritchie M.G."/>
            <person name="Robin C."/>
            <person name="Rogers Y.H."/>
            <person name="Rohde C."/>
            <person name="Rozas J."/>
            <person name="Rubenfield M.J."/>
            <person name="Ruiz A."/>
            <person name="Russo S."/>
            <person name="Salzberg S.L."/>
            <person name="Sanchez-Gracia A."/>
            <person name="Saranga D.J."/>
            <person name="Sato H."/>
            <person name="Schaeffer S.W."/>
            <person name="Schatz M.C."/>
            <person name="Schlenke T."/>
            <person name="Schwartz R."/>
            <person name="Segarra C."/>
            <person name="Singh R.S."/>
            <person name="Sirot L."/>
            <person name="Sirota M."/>
            <person name="Sisneros N.B."/>
            <person name="Smith C.D."/>
            <person name="Smith T.F."/>
            <person name="Spieth J."/>
            <person name="Stage D.E."/>
            <person name="Stark A."/>
            <person name="Stephan W."/>
            <person name="Strausberg R.L."/>
            <person name="Strempel S."/>
            <person name="Sturgill D."/>
            <person name="Sutton G."/>
            <person name="Sutton G.G."/>
            <person name="Tao W."/>
            <person name="Teichmann S."/>
            <person name="Tobari Y.N."/>
            <person name="Tomimura Y."/>
            <person name="Tsolas J.M."/>
            <person name="Valente V.L."/>
            <person name="Venter E."/>
            <person name="Venter J.C."/>
            <person name="Vicario S."/>
            <person name="Vieira F.G."/>
            <person name="Vilella A.J."/>
            <person name="Villasante A."/>
            <person name="Walenz B."/>
            <person name="Wang J."/>
            <person name="Wasserman M."/>
            <person name="Watts T."/>
            <person name="Wilson D."/>
            <person name="Wilson R.K."/>
            <person name="Wing R.A."/>
            <person name="Wolfner M.F."/>
            <person name="Wong A."/>
            <person name="Wong G.K."/>
            <person name="Wu C.I."/>
            <person name="Wu G."/>
            <person name="Yamamoto D."/>
            <person name="Yang H.P."/>
            <person name="Yang S.P."/>
            <person name="Yorke J.A."/>
            <person name="Yoshida K."/>
            <person name="Zdobnov E."/>
            <person name="Zhang P."/>
            <person name="Zhang Y."/>
            <person name="Zimin A.V."/>
            <person name="Baldwin J."/>
            <person name="Abdouelleil A."/>
            <person name="Abdulkadir J."/>
            <person name="Abebe A."/>
            <person name="Abera B."/>
            <person name="Abreu J."/>
            <person name="Acer S.C."/>
            <person name="Aftuck L."/>
            <person name="Alexander A."/>
            <person name="An P."/>
            <person name="Anderson E."/>
            <person name="Anderson S."/>
            <person name="Arachi H."/>
            <person name="Azer M."/>
            <person name="Bachantsang P."/>
            <person name="Barry A."/>
            <person name="Bayul T."/>
            <person name="Berlin A."/>
            <person name="Bessette D."/>
            <person name="Bloom T."/>
            <person name="Blye J."/>
            <person name="Boguslavskiy L."/>
            <person name="Bonnet C."/>
            <person name="Boukhgalter B."/>
            <person name="Bourzgui I."/>
            <person name="Brown A."/>
            <person name="Cahill P."/>
            <person name="Channer S."/>
            <person name="Cheshatsang Y."/>
            <person name="Chuda L."/>
            <person name="Citroen M."/>
            <person name="Collymore A."/>
            <person name="Cooke P."/>
            <person name="Costello M."/>
            <person name="D'Aco K."/>
            <person name="Daza R."/>
            <person name="De Haan G."/>
            <person name="DeGray S."/>
            <person name="DeMaso C."/>
            <person name="Dhargay N."/>
            <person name="Dooley K."/>
            <person name="Dooley E."/>
            <person name="Doricent M."/>
            <person name="Dorje P."/>
            <person name="Dorjee K."/>
            <person name="Dupes A."/>
            <person name="Elong R."/>
            <person name="Falk J."/>
            <person name="Farina A."/>
            <person name="Faro S."/>
            <person name="Ferguson D."/>
            <person name="Fisher S."/>
            <person name="Foley C.D."/>
            <person name="Franke A."/>
            <person name="Friedrich D."/>
            <person name="Gadbois L."/>
            <person name="Gearin G."/>
            <person name="Gearin C.R."/>
            <person name="Giannoukos G."/>
            <person name="Goode T."/>
            <person name="Graham J."/>
            <person name="Grandbois E."/>
            <person name="Grewal S."/>
            <person name="Gyaltsen K."/>
            <person name="Hafez N."/>
            <person name="Hagos B."/>
            <person name="Hall J."/>
            <person name="Henson C."/>
            <person name="Hollinger A."/>
            <person name="Honan T."/>
            <person name="Huard M.D."/>
            <person name="Hughes L."/>
            <person name="Hurhula B."/>
            <person name="Husby M.E."/>
            <person name="Kamat A."/>
            <person name="Kanga B."/>
            <person name="Kashin S."/>
            <person name="Khazanovich D."/>
            <person name="Kisner P."/>
            <person name="Lance K."/>
            <person name="Lara M."/>
            <person name="Lee W."/>
            <person name="Lennon N."/>
            <person name="Letendre F."/>
            <person name="LeVine R."/>
            <person name="Lipovsky A."/>
            <person name="Liu X."/>
            <person name="Liu J."/>
            <person name="Liu S."/>
            <person name="Lokyitsang T."/>
            <person name="Lokyitsang Y."/>
            <person name="Lubonja R."/>
            <person name="Lui A."/>
            <person name="MacDonald P."/>
            <person name="Magnisalis V."/>
            <person name="Maru K."/>
            <person name="Matthews C."/>
            <person name="McCusker W."/>
            <person name="McDonough S."/>
            <person name="Mehta T."/>
            <person name="Meldrim J."/>
            <person name="Meneus L."/>
            <person name="Mihai O."/>
            <person name="Mihalev A."/>
            <person name="Mihova T."/>
            <person name="Mittelman R."/>
            <person name="Mlenga V."/>
            <person name="Montmayeur A."/>
            <person name="Mulrain L."/>
            <person name="Navidi A."/>
            <person name="Naylor J."/>
            <person name="Negash T."/>
            <person name="Nguyen T."/>
            <person name="Nguyen N."/>
            <person name="Nicol R."/>
            <person name="Norbu C."/>
            <person name="Norbu N."/>
            <person name="Novod N."/>
            <person name="O'Neill B."/>
            <person name="Osman S."/>
            <person name="Markiewicz E."/>
            <person name="Oyono O.L."/>
            <person name="Patti C."/>
            <person name="Phunkhang P."/>
            <person name="Pierre F."/>
            <person name="Priest M."/>
            <person name="Raghuraman S."/>
            <person name="Rege F."/>
            <person name="Reyes R."/>
            <person name="Rise C."/>
            <person name="Rogov P."/>
            <person name="Ross K."/>
            <person name="Ryan E."/>
            <person name="Settipalli S."/>
            <person name="Shea T."/>
            <person name="Sherpa N."/>
            <person name="Shi L."/>
            <person name="Shih D."/>
            <person name="Sparrow T."/>
            <person name="Spaulding J."/>
            <person name="Stalker J."/>
            <person name="Stange-Thomann N."/>
            <person name="Stavropoulos S."/>
            <person name="Stone C."/>
            <person name="Strader C."/>
            <person name="Tesfaye S."/>
            <person name="Thomson T."/>
            <person name="Thoulutsang Y."/>
            <person name="Thoulutsang D."/>
            <person name="Topham K."/>
            <person name="Topping I."/>
            <person name="Tsamla T."/>
            <person name="Vassiliev H."/>
            <person name="Vo A."/>
            <person name="Wangchuk T."/>
            <person name="Wangdi T."/>
            <person name="Weiand M."/>
            <person name="Wilkinson J."/>
            <person name="Wilson A."/>
            <person name="Yadav S."/>
            <person name="Young G."/>
            <person name="Yu Q."/>
            <person name="Zembek L."/>
            <person name="Zhong D."/>
            <person name="Zimmer A."/>
            <person name="Zwirko Z."/>
            <person name="Jaffe D.B."/>
            <person name="Alvarez P."/>
            <person name="Brockman W."/>
            <person name="Butler J."/>
            <person name="Chin C."/>
            <person name="Gnerre S."/>
            <person name="Grabherr M."/>
            <person name="Kleber M."/>
            <person name="Mauceli E."/>
            <person name="MacCallum I."/>
        </authorList>
    </citation>
    <scope>NUCLEOTIDE SEQUENCE [LARGE SCALE GENOMIC DNA]</scope>
    <source>
        <strain evidence="10">Tucson 14024-0371.13</strain>
    </source>
</reference>
<feature type="binding site" evidence="6">
    <location>
        <position position="7"/>
    </location>
    <ligand>
        <name>Zn(2+)</name>
        <dbReference type="ChEBI" id="CHEBI:29105"/>
    </ligand>
</feature>
<feature type="domain" description="C2H2-type" evidence="7">
    <location>
        <begin position="307"/>
        <end position="334"/>
    </location>
</feature>
<dbReference type="PROSITE" id="PS50157">
    <property type="entry name" value="ZINC_FINGER_C2H2_2"/>
    <property type="match status" value="9"/>
</dbReference>
<keyword evidence="2" id="KW-0677">Repeat</keyword>
<evidence type="ECO:0000313" key="9">
    <source>
        <dbReference type="EMBL" id="EDV41205.1"/>
    </source>
</evidence>
<feature type="domain" description="C2H2-type" evidence="7">
    <location>
        <begin position="364"/>
        <end position="391"/>
    </location>
</feature>
<protein>
    <submittedName>
        <fullName evidence="9">Uncharacterized protein</fullName>
    </submittedName>
</protein>
<dbReference type="PROSITE" id="PS51915">
    <property type="entry name" value="ZAD"/>
    <property type="match status" value="1"/>
</dbReference>
<feature type="domain" description="C2H2-type" evidence="7">
    <location>
        <begin position="182"/>
        <end position="207"/>
    </location>
</feature>
<feature type="domain" description="C2H2-type" evidence="7">
    <location>
        <begin position="154"/>
        <end position="181"/>
    </location>
</feature>
<dbReference type="InterPro" id="IPR036236">
    <property type="entry name" value="Znf_C2H2_sf"/>
</dbReference>
<dbReference type="PANTHER" id="PTHR24408">
    <property type="entry name" value="ZINC FINGER PROTEIN"/>
    <property type="match status" value="1"/>
</dbReference>
<dbReference type="GO" id="GO:0008270">
    <property type="term" value="F:zinc ion binding"/>
    <property type="evidence" value="ECO:0007669"/>
    <property type="project" value="UniProtKB-UniRule"/>
</dbReference>
<dbReference type="GO" id="GO:0043565">
    <property type="term" value="F:sequence-specific DNA binding"/>
    <property type="evidence" value="ECO:0007669"/>
    <property type="project" value="TreeGrafter"/>
</dbReference>
<feature type="binding site" evidence="6">
    <location>
        <position position="10"/>
    </location>
    <ligand>
        <name>Zn(2+)</name>
        <dbReference type="ChEBI" id="CHEBI:29105"/>
    </ligand>
</feature>
<evidence type="ECO:0000313" key="10">
    <source>
        <dbReference type="Proteomes" id="UP000007801"/>
    </source>
</evidence>
<dbReference type="SMR" id="B3M9Y5"/>
<feature type="binding site" evidence="6">
    <location>
        <position position="54"/>
    </location>
    <ligand>
        <name>Zn(2+)</name>
        <dbReference type="ChEBI" id="CHEBI:29105"/>
    </ligand>
</feature>
<dbReference type="eggNOG" id="KOG1721">
    <property type="taxonomic scope" value="Eukaryota"/>
</dbReference>
<dbReference type="PANTHER" id="PTHR24408:SF58">
    <property type="entry name" value="TRANSCRIPTION FACTOR (TFIIIA), PUTATIVE (AFU_ORTHOLOGUE AFUA_1G05150)-RELATED"/>
    <property type="match status" value="1"/>
</dbReference>
<dbReference type="GeneID" id="6493767"/>
<feature type="domain" description="ZAD" evidence="8">
    <location>
        <begin position="5"/>
        <end position="81"/>
    </location>
</feature>
<dbReference type="InterPro" id="IPR013087">
    <property type="entry name" value="Znf_C2H2_type"/>
</dbReference>
<dbReference type="FunCoup" id="B3M9Y5">
    <property type="interactions" value="138"/>
</dbReference>
<evidence type="ECO:0000256" key="2">
    <source>
        <dbReference type="ARBA" id="ARBA00022737"/>
    </source>
</evidence>
<keyword evidence="1 6" id="KW-0479">Metal-binding</keyword>
<dbReference type="Gene3D" id="3.40.1800.20">
    <property type="match status" value="1"/>
</dbReference>
<sequence>MAPREICRVCSNKMATEDETYNLLEMPDLAEKFSDCTNLVVDPMEHEMMPSEICCDCYEQIEKFHAFRALCILTDHRWRSKTWLFSKDIGLDKPVLDVDELTKEAASEPFLTTPVMMMCVDELASQRPPLQAEEVTESVPKDNDPVDAGEVSSYKCDICFEEFSDEKRFSTHKREHDGHSLYHCTEPGCEESFNRYESLRQHELEHAEVGMRFVCDQEGCKKMYRHKGSLKTHLSKAHQIGKPLKTHVCEYCGKMFQNQAGLTHHRFTHRANLQLPFACEVPGCSLRFQTKQKLEVHMLRHNGIKNFSCPYCGLRKTTKNELRLHINFHTLERTWSCSQCPKVCNSSTSLKKHFRTIHEKARDYACSHCEKSFATADTRKYHEMTHTGEKNFECHDCGRRFTQPAALRTHRKIHEREEPKQLPTFTIATFFQEFTVN</sequence>
<dbReference type="SUPFAM" id="SSF57667">
    <property type="entry name" value="beta-beta-alpha zinc fingers"/>
    <property type="match status" value="5"/>
</dbReference>
<accession>B3M9Y5</accession>
<keyword evidence="10" id="KW-1185">Reference proteome</keyword>
<evidence type="ECO:0000256" key="3">
    <source>
        <dbReference type="ARBA" id="ARBA00022771"/>
    </source>
</evidence>
<proteinExistence type="predicted"/>
<feature type="domain" description="C2H2-type" evidence="7">
    <location>
        <begin position="213"/>
        <end position="243"/>
    </location>
</feature>
<evidence type="ECO:0000259" key="7">
    <source>
        <dbReference type="PROSITE" id="PS50157"/>
    </source>
</evidence>
<dbReference type="HOGENOM" id="CLU_002678_2_4_1"/>
<name>B3M9Y5_DROAN</name>
<dbReference type="EMBL" id="CH902618">
    <property type="protein sequence ID" value="EDV41205.1"/>
    <property type="molecule type" value="Genomic_DNA"/>
</dbReference>
<dbReference type="PhylomeDB" id="B3M9Y5"/>
<dbReference type="Pfam" id="PF00096">
    <property type="entry name" value="zf-C2H2"/>
    <property type="match status" value="4"/>
</dbReference>
<dbReference type="OrthoDB" id="6077919at2759"/>
<feature type="domain" description="C2H2-type" evidence="7">
    <location>
        <begin position="247"/>
        <end position="274"/>
    </location>
</feature>
<dbReference type="KEGG" id="dan:6493767"/>
<dbReference type="SUPFAM" id="SSF57716">
    <property type="entry name" value="Glucocorticoid receptor-like (DNA-binding domain)"/>
    <property type="match status" value="1"/>
</dbReference>
<evidence type="ECO:0000256" key="6">
    <source>
        <dbReference type="PROSITE-ProRule" id="PRU01263"/>
    </source>
</evidence>
<dbReference type="PROSITE" id="PS00028">
    <property type="entry name" value="ZINC_FINGER_C2H2_1"/>
    <property type="match status" value="8"/>
</dbReference>
<dbReference type="AlphaFoldDB" id="B3M9Y5"/>
<evidence type="ECO:0000259" key="8">
    <source>
        <dbReference type="PROSITE" id="PS51915"/>
    </source>
</evidence>
<evidence type="ECO:0000256" key="5">
    <source>
        <dbReference type="PROSITE-ProRule" id="PRU00042"/>
    </source>
</evidence>
<evidence type="ECO:0000256" key="4">
    <source>
        <dbReference type="ARBA" id="ARBA00022833"/>
    </source>
</evidence>
<dbReference type="Proteomes" id="UP000007801">
    <property type="component" value="Unassembled WGS sequence"/>
</dbReference>
<gene>
    <name evidence="9" type="primary">Dana\GF10900</name>
    <name evidence="9" type="synonym">dana_GLEANR_10859</name>
    <name evidence="9" type="ORF">GF10900</name>
</gene>
<dbReference type="GO" id="GO:0005634">
    <property type="term" value="C:nucleus"/>
    <property type="evidence" value="ECO:0007669"/>
    <property type="project" value="InterPro"/>
</dbReference>
<keyword evidence="4 6" id="KW-0862">Zinc</keyword>
<dbReference type="InterPro" id="IPR012934">
    <property type="entry name" value="Znf_AD"/>
</dbReference>
<dbReference type="OMA" id="CHKMYRH"/>
<dbReference type="SMART" id="SM00868">
    <property type="entry name" value="zf-AD"/>
    <property type="match status" value="1"/>
</dbReference>
<organism evidence="9 10">
    <name type="scientific">Drosophila ananassae</name>
    <name type="common">Fruit fly</name>
    <dbReference type="NCBI Taxonomy" id="7217"/>
    <lineage>
        <taxon>Eukaryota</taxon>
        <taxon>Metazoa</taxon>
        <taxon>Ecdysozoa</taxon>
        <taxon>Arthropoda</taxon>
        <taxon>Hexapoda</taxon>
        <taxon>Insecta</taxon>
        <taxon>Pterygota</taxon>
        <taxon>Neoptera</taxon>
        <taxon>Endopterygota</taxon>
        <taxon>Diptera</taxon>
        <taxon>Brachycera</taxon>
        <taxon>Muscomorpha</taxon>
        <taxon>Ephydroidea</taxon>
        <taxon>Drosophilidae</taxon>
        <taxon>Drosophila</taxon>
        <taxon>Sophophora</taxon>
    </lineage>
</organism>
<dbReference type="InParanoid" id="B3M9Y5"/>
<feature type="domain" description="C2H2-type" evidence="7">
    <location>
        <begin position="277"/>
        <end position="306"/>
    </location>
</feature>
<dbReference type="FunFam" id="3.30.160.60:FF:000557">
    <property type="entry name" value="zinc finger and SCAN domain-containing protein 29"/>
    <property type="match status" value="1"/>
</dbReference>
<feature type="binding site" evidence="6">
    <location>
        <position position="57"/>
    </location>
    <ligand>
        <name>Zn(2+)</name>
        <dbReference type="ChEBI" id="CHEBI:29105"/>
    </ligand>
</feature>
<keyword evidence="3 5" id="KW-0863">Zinc-finger</keyword>
<feature type="domain" description="C2H2-type" evidence="7">
    <location>
        <begin position="392"/>
        <end position="419"/>
    </location>
</feature>